<dbReference type="EMBL" id="MU273818">
    <property type="protein sequence ID" value="KAI0027929.1"/>
    <property type="molecule type" value="Genomic_DNA"/>
</dbReference>
<accession>A0ACB8Q895</accession>
<dbReference type="Proteomes" id="UP000814128">
    <property type="component" value="Unassembled WGS sequence"/>
</dbReference>
<comment type="caution">
    <text evidence="1">The sequence shown here is derived from an EMBL/GenBank/DDBJ whole genome shotgun (WGS) entry which is preliminary data.</text>
</comment>
<sequence>WAVIVGIDHYDKERGLTGCVGDARLMFSYLTKSLHVPASHILLDAMPTRERILRALYDHLRDNEDIPPSGANLLFHFSGHGSSYESSFEIMRTETICPADRYGGSVEDDAVPDISDRELNIIFSEICRKKGTNLTVILDCCFSGSAT</sequence>
<organism evidence="1 2">
    <name type="scientific">Vararia minispora EC-137</name>
    <dbReference type="NCBI Taxonomy" id="1314806"/>
    <lineage>
        <taxon>Eukaryota</taxon>
        <taxon>Fungi</taxon>
        <taxon>Dikarya</taxon>
        <taxon>Basidiomycota</taxon>
        <taxon>Agaricomycotina</taxon>
        <taxon>Agaricomycetes</taxon>
        <taxon>Russulales</taxon>
        <taxon>Lachnocladiaceae</taxon>
        <taxon>Vararia</taxon>
    </lineage>
</organism>
<feature type="non-terminal residue" evidence="1">
    <location>
        <position position="1"/>
    </location>
</feature>
<protein>
    <submittedName>
        <fullName evidence="1">Peptidase C14, caspase domain-containing protein</fullName>
    </submittedName>
</protein>
<feature type="non-terminal residue" evidence="1">
    <location>
        <position position="147"/>
    </location>
</feature>
<reference evidence="1" key="1">
    <citation type="submission" date="2021-02" db="EMBL/GenBank/DDBJ databases">
        <authorList>
            <consortium name="DOE Joint Genome Institute"/>
            <person name="Ahrendt S."/>
            <person name="Looney B.P."/>
            <person name="Miyauchi S."/>
            <person name="Morin E."/>
            <person name="Drula E."/>
            <person name="Courty P.E."/>
            <person name="Chicoki N."/>
            <person name="Fauchery L."/>
            <person name="Kohler A."/>
            <person name="Kuo A."/>
            <person name="Labutti K."/>
            <person name="Pangilinan J."/>
            <person name="Lipzen A."/>
            <person name="Riley R."/>
            <person name="Andreopoulos W."/>
            <person name="He G."/>
            <person name="Johnson J."/>
            <person name="Barry K.W."/>
            <person name="Grigoriev I.V."/>
            <person name="Nagy L."/>
            <person name="Hibbett D."/>
            <person name="Henrissat B."/>
            <person name="Matheny P.B."/>
            <person name="Labbe J."/>
            <person name="Martin F."/>
        </authorList>
    </citation>
    <scope>NUCLEOTIDE SEQUENCE</scope>
    <source>
        <strain evidence="1">EC-137</strain>
    </source>
</reference>
<evidence type="ECO:0000313" key="1">
    <source>
        <dbReference type="EMBL" id="KAI0027929.1"/>
    </source>
</evidence>
<reference evidence="1" key="2">
    <citation type="journal article" date="2022" name="New Phytol.">
        <title>Evolutionary transition to the ectomycorrhizal habit in the genomes of a hyperdiverse lineage of mushroom-forming fungi.</title>
        <authorList>
            <person name="Looney B."/>
            <person name="Miyauchi S."/>
            <person name="Morin E."/>
            <person name="Drula E."/>
            <person name="Courty P.E."/>
            <person name="Kohler A."/>
            <person name="Kuo A."/>
            <person name="LaButti K."/>
            <person name="Pangilinan J."/>
            <person name="Lipzen A."/>
            <person name="Riley R."/>
            <person name="Andreopoulos W."/>
            <person name="He G."/>
            <person name="Johnson J."/>
            <person name="Nolan M."/>
            <person name="Tritt A."/>
            <person name="Barry K.W."/>
            <person name="Grigoriev I.V."/>
            <person name="Nagy L.G."/>
            <person name="Hibbett D."/>
            <person name="Henrissat B."/>
            <person name="Matheny P.B."/>
            <person name="Labbe J."/>
            <person name="Martin F.M."/>
        </authorList>
    </citation>
    <scope>NUCLEOTIDE SEQUENCE</scope>
    <source>
        <strain evidence="1">EC-137</strain>
    </source>
</reference>
<proteinExistence type="predicted"/>
<evidence type="ECO:0000313" key="2">
    <source>
        <dbReference type="Proteomes" id="UP000814128"/>
    </source>
</evidence>
<keyword evidence="2" id="KW-1185">Reference proteome</keyword>
<gene>
    <name evidence="1" type="ORF">K488DRAFT_29940</name>
</gene>
<name>A0ACB8Q895_9AGAM</name>